<evidence type="ECO:0000259" key="1">
    <source>
        <dbReference type="Pfam" id="PF01636"/>
    </source>
</evidence>
<feature type="domain" description="Aminoglycoside phosphotransferase" evidence="1">
    <location>
        <begin position="78"/>
        <end position="286"/>
    </location>
</feature>
<organism evidence="2 3">
    <name type="scientific">Streptomyces cathayae</name>
    <dbReference type="NCBI Taxonomy" id="3031124"/>
    <lineage>
        <taxon>Bacteria</taxon>
        <taxon>Bacillati</taxon>
        <taxon>Actinomycetota</taxon>
        <taxon>Actinomycetes</taxon>
        <taxon>Kitasatosporales</taxon>
        <taxon>Streptomycetaceae</taxon>
        <taxon>Streptomyces</taxon>
    </lineage>
</organism>
<sequence length="745" mass="82208">MGAPSLPRPAPGKRLAPDPGYRAFVDLAVREGRSISGHHNQNHVVPVTPAMAEPLGRAVGTPVTVRVRRAEALPVVIRTWQNEEEILDAIEGALPHVPRCLAKGDGFAIHSYVEGVPLSGLCANGKPVDTLLMKTLAGLLARMARVRRDTLPPLPSVWPRDETDGQGFLRTLAHLADQQIRRPNWSTFGGLFVALGVPEDALTGLAGRIPAMARRPYSLLHTDLHRDNLIVSYGGDPPLICVDWELATYGDPLHDLATHLVRMRYPGHQRPEVVDAWADAMREVRPAAVNGLDKDLRHYLAFERAQSVYPDVMRAARSLEESFTRKGLDEATARVRRALEAAARPLRLANVPGQREIESALFRWLVSRDRHGRGGRGVITTALNWAGDRRLDPPDDFPGSAVREALTVEGAAPAGRVFKGTVHLNTVVRMSSSTRLVVVRRRLPEACRREHGFLSEHAVLRAIEDTPVAVAAPRALALGVSHPDGPFAIHTYEGPGDVDRPPEHPVNGLLPHEADGLVDQLRALTLVDFRRLDPLAGERGFHRRLKDQLVTLVAELPGSSQLLARQLGLPDADRLRQILSRHEVSHRKPSLLHGDLNPWNLVRRGDAFALTLIDWEMALVGDPLHDLVRHMHLTPTRPEIRERMFRRWERGLPSEYTRDWRKDWQVYRLLEIVRSAYVDLDRIVTGASLDASNVRRAVGSYAVTLAVATGSLGLPVRTTATPYLARALVQSGAVRGGASRSGSRG</sequence>
<dbReference type="InterPro" id="IPR002575">
    <property type="entry name" value="Aminoglycoside_PTrfase"/>
</dbReference>
<feature type="domain" description="Aminoglycoside phosphotransferase" evidence="1">
    <location>
        <begin position="425"/>
        <end position="653"/>
    </location>
</feature>
<keyword evidence="2" id="KW-0808">Transferase</keyword>
<dbReference type="SUPFAM" id="SSF56112">
    <property type="entry name" value="Protein kinase-like (PK-like)"/>
    <property type="match status" value="2"/>
</dbReference>
<name>A0ABY8K5L5_9ACTN</name>
<dbReference type="PANTHER" id="PTHR40086:SF1">
    <property type="entry name" value="CELL CYCLE REGULATOR CCRZ"/>
    <property type="match status" value="1"/>
</dbReference>
<evidence type="ECO:0000313" key="2">
    <source>
        <dbReference type="EMBL" id="WGD42156.1"/>
    </source>
</evidence>
<protein>
    <submittedName>
        <fullName evidence="2">Aminoglycoside phosphotransferase family protein</fullName>
        <ecNumber evidence="2">2.7.1.-</ecNumber>
    </submittedName>
</protein>
<accession>A0ABY8K5L5</accession>
<evidence type="ECO:0000313" key="3">
    <source>
        <dbReference type="Proteomes" id="UP001216440"/>
    </source>
</evidence>
<dbReference type="Proteomes" id="UP001216440">
    <property type="component" value="Chromosome"/>
</dbReference>
<dbReference type="Pfam" id="PF01636">
    <property type="entry name" value="APH"/>
    <property type="match status" value="2"/>
</dbReference>
<dbReference type="RefSeq" id="WP_279335210.1">
    <property type="nucleotide sequence ID" value="NZ_CP121682.1"/>
</dbReference>
<dbReference type="InterPro" id="IPR052077">
    <property type="entry name" value="CcrZ_PhaseVar_Mediator"/>
</dbReference>
<dbReference type="InterPro" id="IPR011009">
    <property type="entry name" value="Kinase-like_dom_sf"/>
</dbReference>
<dbReference type="EC" id="2.7.1.-" evidence="2"/>
<gene>
    <name evidence="2" type="ORF">PYS65_19535</name>
</gene>
<dbReference type="EMBL" id="CP121682">
    <property type="protein sequence ID" value="WGD42156.1"/>
    <property type="molecule type" value="Genomic_DNA"/>
</dbReference>
<dbReference type="PANTHER" id="PTHR40086">
    <property type="entry name" value="PHOSPHOTRANSFERASE YTMP-RELATED"/>
    <property type="match status" value="1"/>
</dbReference>
<dbReference type="Gene3D" id="3.90.1200.10">
    <property type="match status" value="2"/>
</dbReference>
<dbReference type="GO" id="GO:0016740">
    <property type="term" value="F:transferase activity"/>
    <property type="evidence" value="ECO:0007669"/>
    <property type="project" value="UniProtKB-KW"/>
</dbReference>
<keyword evidence="3" id="KW-1185">Reference proteome</keyword>
<proteinExistence type="predicted"/>
<reference evidence="2 3" key="1">
    <citation type="submission" date="2023-03" db="EMBL/GenBank/DDBJ databases">
        <authorList>
            <person name="Mo P."/>
        </authorList>
    </citation>
    <scope>NUCLEOTIDE SEQUENCE [LARGE SCALE GENOMIC DNA]</scope>
    <source>
        <strain evidence="2 3">HUAS 5</strain>
    </source>
</reference>